<dbReference type="EMBL" id="JACVDC010000009">
    <property type="protein sequence ID" value="MBC9795377.1"/>
    <property type="molecule type" value="Genomic_DNA"/>
</dbReference>
<dbReference type="Gene3D" id="1.10.10.60">
    <property type="entry name" value="Homeodomain-like"/>
    <property type="match status" value="2"/>
</dbReference>
<dbReference type="Proteomes" id="UP000653730">
    <property type="component" value="Unassembled WGS sequence"/>
</dbReference>
<evidence type="ECO:0000313" key="5">
    <source>
        <dbReference type="EMBL" id="MBC9795377.1"/>
    </source>
</evidence>
<keyword evidence="2" id="KW-0238">DNA-binding</keyword>
<gene>
    <name evidence="5" type="ORF">IBL28_05335</name>
</gene>
<dbReference type="PRINTS" id="PR00032">
    <property type="entry name" value="HTHARAC"/>
</dbReference>
<dbReference type="SUPFAM" id="SSF46689">
    <property type="entry name" value="Homeodomain-like"/>
    <property type="match status" value="1"/>
</dbReference>
<dbReference type="GO" id="GO:0043565">
    <property type="term" value="F:sequence-specific DNA binding"/>
    <property type="evidence" value="ECO:0007669"/>
    <property type="project" value="InterPro"/>
</dbReference>
<evidence type="ECO:0000256" key="2">
    <source>
        <dbReference type="ARBA" id="ARBA00023125"/>
    </source>
</evidence>
<feature type="domain" description="HTH araC/xylS-type" evidence="4">
    <location>
        <begin position="201"/>
        <end position="300"/>
    </location>
</feature>
<protein>
    <submittedName>
        <fullName evidence="5">Helix-turn-helix transcriptional regulator</fullName>
    </submittedName>
</protein>
<comment type="caution">
    <text evidence="5">The sequence shown here is derived from an EMBL/GenBank/DDBJ whole genome shotgun (WGS) entry which is preliminary data.</text>
</comment>
<keyword evidence="6" id="KW-1185">Reference proteome</keyword>
<dbReference type="InterPro" id="IPR018060">
    <property type="entry name" value="HTH_AraC"/>
</dbReference>
<evidence type="ECO:0000313" key="6">
    <source>
        <dbReference type="Proteomes" id="UP000653730"/>
    </source>
</evidence>
<keyword evidence="1" id="KW-0805">Transcription regulation</keyword>
<sequence length="301" mass="35411">MCRIEKEQFDNICRVLQEISLGNLGYRLRHSNVHDYYDILVTHINLIGEIRKSNHLEFAPQHKRVSAREVLEFYLTPNYRIKKVNDATAKILEKDAAKLIGFPFDQLLNKESRKNWKHLKRDYRHYQPFSFGTQLYFKINKWLRFTCFWYVTQLPDKTIHISTLENKPEPRTTKGYNLPLSINSVVYPEDKHLGTEEKLINDIATFIEEHMDEPLISSKALTRFFGISEKKLIHGFKRVYGKTPYTYALAKRLQRARQLLQTTNKSVEEVAHSIGYFGKSGFYTAFKKQFGITPGQVKKQN</sequence>
<organism evidence="5 6">
    <name type="scientific">Sinomicrobium weinanense</name>
    <dbReference type="NCBI Taxonomy" id="2842200"/>
    <lineage>
        <taxon>Bacteria</taxon>
        <taxon>Pseudomonadati</taxon>
        <taxon>Bacteroidota</taxon>
        <taxon>Flavobacteriia</taxon>
        <taxon>Flavobacteriales</taxon>
        <taxon>Flavobacteriaceae</taxon>
        <taxon>Sinomicrobium</taxon>
    </lineage>
</organism>
<evidence type="ECO:0000256" key="3">
    <source>
        <dbReference type="ARBA" id="ARBA00023163"/>
    </source>
</evidence>
<dbReference type="PANTHER" id="PTHR43280:SF2">
    <property type="entry name" value="HTH-TYPE TRANSCRIPTIONAL REGULATOR EXSA"/>
    <property type="match status" value="1"/>
</dbReference>
<dbReference type="GO" id="GO:0003700">
    <property type="term" value="F:DNA-binding transcription factor activity"/>
    <property type="evidence" value="ECO:0007669"/>
    <property type="project" value="InterPro"/>
</dbReference>
<evidence type="ECO:0000259" key="4">
    <source>
        <dbReference type="PROSITE" id="PS01124"/>
    </source>
</evidence>
<proteinExistence type="predicted"/>
<dbReference type="InterPro" id="IPR018062">
    <property type="entry name" value="HTH_AraC-typ_CS"/>
</dbReference>
<dbReference type="InterPro" id="IPR009057">
    <property type="entry name" value="Homeodomain-like_sf"/>
</dbReference>
<dbReference type="Pfam" id="PF12833">
    <property type="entry name" value="HTH_18"/>
    <property type="match status" value="1"/>
</dbReference>
<reference evidence="5 6" key="1">
    <citation type="submission" date="2020-09" db="EMBL/GenBank/DDBJ databases">
        <title>Sinomicrobium weinanense sp. nov., a halophilic bacteria isolated from saline-alkali soil.</title>
        <authorList>
            <person name="Wu P."/>
            <person name="Ren H."/>
            <person name="Mei Y."/>
            <person name="Liang Y."/>
            <person name="Chen Z."/>
        </authorList>
    </citation>
    <scope>NUCLEOTIDE SEQUENCE [LARGE SCALE GENOMIC DNA]</scope>
    <source>
        <strain evidence="5 6">FJxs</strain>
    </source>
</reference>
<dbReference type="InterPro" id="IPR020449">
    <property type="entry name" value="Tscrpt_reg_AraC-type_HTH"/>
</dbReference>
<keyword evidence="3" id="KW-0804">Transcription</keyword>
<dbReference type="PROSITE" id="PS00041">
    <property type="entry name" value="HTH_ARAC_FAMILY_1"/>
    <property type="match status" value="1"/>
</dbReference>
<dbReference type="PROSITE" id="PS01124">
    <property type="entry name" value="HTH_ARAC_FAMILY_2"/>
    <property type="match status" value="1"/>
</dbReference>
<dbReference type="AlphaFoldDB" id="A0A926JQ19"/>
<dbReference type="PANTHER" id="PTHR43280">
    <property type="entry name" value="ARAC-FAMILY TRANSCRIPTIONAL REGULATOR"/>
    <property type="match status" value="1"/>
</dbReference>
<dbReference type="SMART" id="SM00342">
    <property type="entry name" value="HTH_ARAC"/>
    <property type="match status" value="1"/>
</dbReference>
<accession>A0A926JQ19</accession>
<name>A0A926JQ19_9FLAO</name>
<evidence type="ECO:0000256" key="1">
    <source>
        <dbReference type="ARBA" id="ARBA00023015"/>
    </source>
</evidence>